<feature type="compositionally biased region" description="Polar residues" evidence="1">
    <location>
        <begin position="48"/>
        <end position="61"/>
    </location>
</feature>
<feature type="domain" description="Heterokaryon incompatibility" evidence="2">
    <location>
        <begin position="242"/>
        <end position="409"/>
    </location>
</feature>
<reference evidence="3" key="1">
    <citation type="journal article" date="2021" name="Nat. Commun.">
        <title>Genetic determinants of endophytism in the Arabidopsis root mycobiome.</title>
        <authorList>
            <person name="Mesny F."/>
            <person name="Miyauchi S."/>
            <person name="Thiergart T."/>
            <person name="Pickel B."/>
            <person name="Atanasova L."/>
            <person name="Karlsson M."/>
            <person name="Huettel B."/>
            <person name="Barry K.W."/>
            <person name="Haridas S."/>
            <person name="Chen C."/>
            <person name="Bauer D."/>
            <person name="Andreopoulos W."/>
            <person name="Pangilinan J."/>
            <person name="LaButti K."/>
            <person name="Riley R."/>
            <person name="Lipzen A."/>
            <person name="Clum A."/>
            <person name="Drula E."/>
            <person name="Henrissat B."/>
            <person name="Kohler A."/>
            <person name="Grigoriev I.V."/>
            <person name="Martin F.M."/>
            <person name="Hacquard S."/>
        </authorList>
    </citation>
    <scope>NUCLEOTIDE SEQUENCE</scope>
    <source>
        <strain evidence="3">MPI-SDFR-AT-0120</strain>
    </source>
</reference>
<gene>
    <name evidence="3" type="ORF">FB567DRAFT_619602</name>
</gene>
<feature type="compositionally biased region" description="Polar residues" evidence="1">
    <location>
        <begin position="17"/>
        <end position="29"/>
    </location>
</feature>
<evidence type="ECO:0000313" key="4">
    <source>
        <dbReference type="Proteomes" id="UP000813461"/>
    </source>
</evidence>
<dbReference type="Pfam" id="PF06985">
    <property type="entry name" value="HET"/>
    <property type="match status" value="1"/>
</dbReference>
<dbReference type="OrthoDB" id="3486565at2759"/>
<comment type="caution">
    <text evidence="3">The sequence shown here is derived from an EMBL/GenBank/DDBJ whole genome shotgun (WGS) entry which is preliminary data.</text>
</comment>
<accession>A0A8K0VZ74</accession>
<feature type="compositionally biased region" description="Basic and acidic residues" evidence="1">
    <location>
        <begin position="34"/>
        <end position="47"/>
    </location>
</feature>
<sequence length="757" mass="85319">MKAFGALCKRVKMDFSAKSSVPTTASSEAAQVPSHREESTRRTDRQPENSTKGGQVSSNTPLAHFPDDDRELQHFDLCDCYADKRSWQRPVDYLPVGRLIEAAAGSCYVCSTVYTGLGVALGQCIDPDFTAKWKRGPHGELRIDYMKENIWGSRRTFEIYLGFGQESLPPPIHKMGNFREIHEDPISSECINRVKEMLDHCEEVHQNCRASSPATLPRRVVDIGTSNADIKLYESNAEAADYVALSHCWGSSQNLTTTKATISEHKLGIAWDIIPKTFQDATRISRELAFRYIWIDSLCIVQDDSEDWKTESAKMDKVYEDARLTIAASSSPADADGFLQLRTKYVSKQFATSHLAFPGGTANFTVRQEPSNHLRHDVPGRIRDSWRANFIGPAGTMQPLDYRAWCFQEKLVSRRLLWYCENEIEWDCLDCSDCECGSRYRVFIIDGSDWRNGSARQGFQGLNVIAKNSPLERRLDLRDAILKNWRMSIIPTYTQLSLTQEMDRLPALSAVAKTLEAIIGDEYLSGHWRSDLLGLAWVSGPYGKNPPNPGRLPAMKRAPSWSWASIEGPVDFCYDNEDDYAPIYEIIEEHSVSGGASRSFDVDLGPLKVAGHMIPGRLSISDHTEDPRQEKLIYRCFLDDNDIAVTSSFYPDAPLASDGHSFHRTTTPDRQETSSPVNFLAILIAHVRRNTGFTDRSEGPVIDFSAVRWLTLMVLSSGDRTAKIPTCKRLGLLKSVHVNQLPAKWDERWPKQEMNIV</sequence>
<dbReference type="EMBL" id="JAGMVJ010000007">
    <property type="protein sequence ID" value="KAH7088791.1"/>
    <property type="molecule type" value="Genomic_DNA"/>
</dbReference>
<dbReference type="Proteomes" id="UP000813461">
    <property type="component" value="Unassembled WGS sequence"/>
</dbReference>
<dbReference type="InterPro" id="IPR010730">
    <property type="entry name" value="HET"/>
</dbReference>
<proteinExistence type="predicted"/>
<keyword evidence="4" id="KW-1185">Reference proteome</keyword>
<protein>
    <submittedName>
        <fullName evidence="3">Heterokaryon incompatibility protein-domain-containing protein</fullName>
    </submittedName>
</protein>
<evidence type="ECO:0000259" key="2">
    <source>
        <dbReference type="Pfam" id="PF06985"/>
    </source>
</evidence>
<evidence type="ECO:0000313" key="3">
    <source>
        <dbReference type="EMBL" id="KAH7088791.1"/>
    </source>
</evidence>
<feature type="region of interest" description="Disordered" evidence="1">
    <location>
        <begin position="16"/>
        <end position="65"/>
    </location>
</feature>
<name>A0A8K0VZ74_9PLEO</name>
<evidence type="ECO:0000256" key="1">
    <source>
        <dbReference type="SAM" id="MobiDB-lite"/>
    </source>
</evidence>
<dbReference type="AlphaFoldDB" id="A0A8K0VZ74"/>
<dbReference type="PANTHER" id="PTHR33112">
    <property type="entry name" value="DOMAIN PROTEIN, PUTATIVE-RELATED"/>
    <property type="match status" value="1"/>
</dbReference>
<organism evidence="3 4">
    <name type="scientific">Paraphoma chrysanthemicola</name>
    <dbReference type="NCBI Taxonomy" id="798071"/>
    <lineage>
        <taxon>Eukaryota</taxon>
        <taxon>Fungi</taxon>
        <taxon>Dikarya</taxon>
        <taxon>Ascomycota</taxon>
        <taxon>Pezizomycotina</taxon>
        <taxon>Dothideomycetes</taxon>
        <taxon>Pleosporomycetidae</taxon>
        <taxon>Pleosporales</taxon>
        <taxon>Pleosporineae</taxon>
        <taxon>Phaeosphaeriaceae</taxon>
        <taxon>Paraphoma</taxon>
    </lineage>
</organism>
<dbReference type="PANTHER" id="PTHR33112:SF9">
    <property type="entry name" value="HETEROKARYON INCOMPATIBILITY DOMAIN-CONTAINING PROTEIN"/>
    <property type="match status" value="1"/>
</dbReference>